<comment type="caution">
    <text evidence="12">The sequence shown here is derived from an EMBL/GenBank/DDBJ whole genome shotgun (WGS) entry which is preliminary data.</text>
</comment>
<dbReference type="GO" id="GO:0005789">
    <property type="term" value="C:endoplasmic reticulum membrane"/>
    <property type="evidence" value="ECO:0007669"/>
    <property type="project" value="UniProtKB-SubCell"/>
</dbReference>
<keyword evidence="6 12" id="KW-0418">Kinase</keyword>
<feature type="compositionally biased region" description="Polar residues" evidence="10">
    <location>
        <begin position="50"/>
        <end position="60"/>
    </location>
</feature>
<comment type="subcellular location">
    <subcellularLocation>
        <location evidence="1">Endoplasmic reticulum membrane</location>
        <topology evidence="1">Multi-pass membrane protein</topology>
    </subcellularLocation>
</comment>
<feature type="transmembrane region" description="Helical" evidence="11">
    <location>
        <begin position="757"/>
        <end position="776"/>
    </location>
</feature>
<feature type="compositionally biased region" description="Basic residues" evidence="10">
    <location>
        <begin position="24"/>
        <end position="33"/>
    </location>
</feature>
<dbReference type="EC" id="2.7.1.108" evidence="3"/>
<feature type="transmembrane region" description="Helical" evidence="11">
    <location>
        <begin position="712"/>
        <end position="728"/>
    </location>
</feature>
<feature type="transmembrane region" description="Helical" evidence="11">
    <location>
        <begin position="565"/>
        <end position="583"/>
    </location>
</feature>
<gene>
    <name evidence="12" type="primary">sec59</name>
    <name evidence="12" type="ORF">LAWI1_G002964</name>
</gene>
<keyword evidence="13" id="KW-1185">Reference proteome</keyword>
<dbReference type="Proteomes" id="UP000315522">
    <property type="component" value="Unassembled WGS sequence"/>
</dbReference>
<organism evidence="12 13">
    <name type="scientific">Lachnellula willkommii</name>
    <dbReference type="NCBI Taxonomy" id="215461"/>
    <lineage>
        <taxon>Eukaryota</taxon>
        <taxon>Fungi</taxon>
        <taxon>Dikarya</taxon>
        <taxon>Ascomycota</taxon>
        <taxon>Pezizomycotina</taxon>
        <taxon>Leotiomycetes</taxon>
        <taxon>Helotiales</taxon>
        <taxon>Lachnaceae</taxon>
        <taxon>Lachnellula</taxon>
    </lineage>
</organism>
<comment type="similarity">
    <text evidence="2">Belongs to the polyprenol kinase family.</text>
</comment>
<dbReference type="GO" id="GO:0004168">
    <property type="term" value="F:dolichol kinase activity"/>
    <property type="evidence" value="ECO:0007669"/>
    <property type="project" value="UniProtKB-EC"/>
</dbReference>
<accession>A0A559MBT3</accession>
<keyword evidence="9 11" id="KW-0472">Membrane</keyword>
<protein>
    <recommendedName>
        <fullName evidence="3">dolichol kinase</fullName>
        <ecNumber evidence="3">2.7.1.108</ecNumber>
    </recommendedName>
</protein>
<feature type="transmembrane region" description="Helical" evidence="11">
    <location>
        <begin position="658"/>
        <end position="679"/>
    </location>
</feature>
<evidence type="ECO:0000313" key="12">
    <source>
        <dbReference type="EMBL" id="TVY90436.1"/>
    </source>
</evidence>
<dbReference type="EMBL" id="QGML01000862">
    <property type="protein sequence ID" value="TVY90436.1"/>
    <property type="molecule type" value="Genomic_DNA"/>
</dbReference>
<feature type="region of interest" description="Disordered" evidence="10">
    <location>
        <begin position="521"/>
        <end position="544"/>
    </location>
</feature>
<keyword evidence="5 11" id="KW-0812">Transmembrane</keyword>
<dbReference type="AlphaFoldDB" id="A0A559MBT3"/>
<sequence length="908" mass="100441">MPEHLKPSQPQSHSQSLRDDALRRLSRSPHPYHRQNVEIPHASERFSSYAPPTQSPLRSTHNTDDEDQYVGAYSPSYNASTNSDSGTEADDEHFLKGLPAPKIRPHKGLRGLDGTLSSSPSPLLSPAILDGDTQKEGYLMRATLPTTNLKESEARKTAEKLRHKRRVEVIRRVTEAGILASVAGLLCLSPEVRQLIWLWRRELACQSVIVVSLMSIYPFRLLRHINPAQPWKRPFPITIPAAFDPASLLYPPIITMLVSLVLSTSNPIGVLPSITLAISSLPRQLLPSLGNPESSNVLHWFISCLPILVPKLQPVSKIMEASLKDFGVDYEVLVVLQPLHHAMCDTLQYLTTTSLLPAELQLLSVALIQLLLLGSSPQAVILKAVIWGTGIGILVTCTHVLRWGIALARVPKWRFRRAGNTTKPSQNWKKHTKKSSLFGALGSSLFTKDSAVSDSSDEDDPKRWTRQQSRSPTLQLKTRVTISEYNGAAENGSVSAIDQRSKDQFMNGEVSFAAHRQRRHSLPTAVNLPPKSSKRTPSGRRKRSASSSVQSFFALTQAQASLRKWLYAGYVYVCVLAIILVGVREYVQRYALHGHEPLGWALGYLFGDLPRFRMEVVKANLQRWIPLPPRSENGNKAFCHLGWVEHLRHSSFGEANTRLILCGYWLGIIIVGLLVVFRLSAIYEVDTRRKVFHFMMVAMLLPATFVDPTFAALALSLMLAIFLLLDLFRATQLPPLSKHLAYFLTPYVDGRDLKGPVVISHIFLLIGCAIPLWLSLGSLPRTRDSAGWEVPTREVSMVSGVICVGMGDAAASLIGRRYGRRKWVWGGGKSIEGSIAFATAVTLTLVLAKAWIRVGGWQANNNDSWFVTVGKAGVAAWVASLTEAVLTGGNDNVVVPVILWLSVKGLDI</sequence>
<dbReference type="InterPro" id="IPR032974">
    <property type="entry name" value="Polypren_kinase"/>
</dbReference>
<reference evidence="12 13" key="1">
    <citation type="submission" date="2018-05" db="EMBL/GenBank/DDBJ databases">
        <title>Genome sequencing and assembly of the regulated plant pathogen Lachnellula willkommii and related sister species for the development of diagnostic species identification markers.</title>
        <authorList>
            <person name="Giroux E."/>
            <person name="Bilodeau G."/>
        </authorList>
    </citation>
    <scope>NUCLEOTIDE SEQUENCE [LARGE SCALE GENOMIC DNA]</scope>
    <source>
        <strain evidence="12 13">CBS 172.35</strain>
    </source>
</reference>
<evidence type="ECO:0000256" key="7">
    <source>
        <dbReference type="ARBA" id="ARBA00022824"/>
    </source>
</evidence>
<evidence type="ECO:0000313" key="13">
    <source>
        <dbReference type="Proteomes" id="UP000315522"/>
    </source>
</evidence>
<keyword evidence="8 11" id="KW-1133">Transmembrane helix</keyword>
<proteinExistence type="inferred from homology"/>
<keyword evidence="7" id="KW-0256">Endoplasmic reticulum</keyword>
<evidence type="ECO:0000256" key="2">
    <source>
        <dbReference type="ARBA" id="ARBA00010794"/>
    </source>
</evidence>
<evidence type="ECO:0000256" key="6">
    <source>
        <dbReference type="ARBA" id="ARBA00022777"/>
    </source>
</evidence>
<feature type="region of interest" description="Disordered" evidence="10">
    <location>
        <begin position="449"/>
        <end position="472"/>
    </location>
</feature>
<name>A0A559MBT3_9HELO</name>
<evidence type="ECO:0000256" key="9">
    <source>
        <dbReference type="ARBA" id="ARBA00023136"/>
    </source>
</evidence>
<evidence type="ECO:0000256" key="11">
    <source>
        <dbReference type="SAM" id="Phobius"/>
    </source>
</evidence>
<evidence type="ECO:0000256" key="8">
    <source>
        <dbReference type="ARBA" id="ARBA00022989"/>
    </source>
</evidence>
<evidence type="ECO:0000256" key="4">
    <source>
        <dbReference type="ARBA" id="ARBA00022679"/>
    </source>
</evidence>
<feature type="transmembrane region" description="Helical" evidence="11">
    <location>
        <begin position="384"/>
        <end position="408"/>
    </location>
</feature>
<evidence type="ECO:0000256" key="1">
    <source>
        <dbReference type="ARBA" id="ARBA00004477"/>
    </source>
</evidence>
<keyword evidence="4" id="KW-0808">Transferase</keyword>
<evidence type="ECO:0000256" key="5">
    <source>
        <dbReference type="ARBA" id="ARBA00022692"/>
    </source>
</evidence>
<feature type="region of interest" description="Disordered" evidence="10">
    <location>
        <begin position="1"/>
        <end position="102"/>
    </location>
</feature>
<dbReference type="GO" id="GO:0043048">
    <property type="term" value="P:dolichyl monophosphate biosynthetic process"/>
    <property type="evidence" value="ECO:0007669"/>
    <property type="project" value="TreeGrafter"/>
</dbReference>
<feature type="compositionally biased region" description="Basic residues" evidence="10">
    <location>
        <begin position="532"/>
        <end position="544"/>
    </location>
</feature>
<feature type="compositionally biased region" description="Polar residues" evidence="10">
    <location>
        <begin position="75"/>
        <end position="86"/>
    </location>
</feature>
<dbReference type="PANTHER" id="PTHR13205">
    <property type="entry name" value="TRANSMEMBRANE PROTEIN 15-RELATED"/>
    <property type="match status" value="1"/>
</dbReference>
<dbReference type="PANTHER" id="PTHR13205:SF15">
    <property type="entry name" value="DOLICHOL KINASE"/>
    <property type="match status" value="1"/>
</dbReference>
<evidence type="ECO:0000256" key="10">
    <source>
        <dbReference type="SAM" id="MobiDB-lite"/>
    </source>
</evidence>
<evidence type="ECO:0000256" key="3">
    <source>
        <dbReference type="ARBA" id="ARBA00012132"/>
    </source>
</evidence>